<dbReference type="InterPro" id="IPR032808">
    <property type="entry name" value="DoxX"/>
</dbReference>
<dbReference type="Proteomes" id="UP001446205">
    <property type="component" value="Unassembled WGS sequence"/>
</dbReference>
<evidence type="ECO:0000256" key="2">
    <source>
        <dbReference type="ARBA" id="ARBA00022692"/>
    </source>
</evidence>
<protein>
    <submittedName>
        <fullName evidence="6">DoxX family protein</fullName>
    </submittedName>
</protein>
<dbReference type="EMBL" id="JBBPCO010000002">
    <property type="protein sequence ID" value="MEK8088808.1"/>
    <property type="molecule type" value="Genomic_DNA"/>
</dbReference>
<dbReference type="Pfam" id="PF07681">
    <property type="entry name" value="DoxX"/>
    <property type="match status" value="1"/>
</dbReference>
<evidence type="ECO:0000313" key="7">
    <source>
        <dbReference type="Proteomes" id="UP001446205"/>
    </source>
</evidence>
<name>A0ABU9D5H4_9PROT</name>
<evidence type="ECO:0000256" key="5">
    <source>
        <dbReference type="SAM" id="Phobius"/>
    </source>
</evidence>
<sequence length="155" mass="17354">MFWNIVAAPLLARIFLVLIFPFSALDKIIHWDDALKQANSSFLPGGPVLLVLAMIVEFVTPICIVTGWYDRIAAFILALFCVVTAFLYHPFWKFQGFWFGNNTTGRSHFWDFLKNFGLAGGLMLVIGNANLQAHEPHPYSAPNTQTQAARSHSSP</sequence>
<keyword evidence="7" id="KW-1185">Reference proteome</keyword>
<reference evidence="6 7" key="1">
    <citation type="submission" date="2024-04" db="EMBL/GenBank/DDBJ databases">
        <authorList>
            <person name="Abashina T."/>
            <person name="Shaikin A."/>
        </authorList>
    </citation>
    <scope>NUCLEOTIDE SEQUENCE [LARGE SCALE GENOMIC DNA]</scope>
    <source>
        <strain evidence="6 7">AAFK</strain>
    </source>
</reference>
<organism evidence="6 7">
    <name type="scientific">Thermithiobacillus plumbiphilus</name>
    <dbReference type="NCBI Taxonomy" id="1729899"/>
    <lineage>
        <taxon>Bacteria</taxon>
        <taxon>Pseudomonadati</taxon>
        <taxon>Pseudomonadota</taxon>
        <taxon>Acidithiobacillia</taxon>
        <taxon>Acidithiobacillales</taxon>
        <taxon>Thermithiobacillaceae</taxon>
        <taxon>Thermithiobacillus</taxon>
    </lineage>
</organism>
<keyword evidence="3 5" id="KW-1133">Transmembrane helix</keyword>
<evidence type="ECO:0000256" key="3">
    <source>
        <dbReference type="ARBA" id="ARBA00022989"/>
    </source>
</evidence>
<evidence type="ECO:0000256" key="4">
    <source>
        <dbReference type="ARBA" id="ARBA00023136"/>
    </source>
</evidence>
<evidence type="ECO:0000256" key="1">
    <source>
        <dbReference type="ARBA" id="ARBA00004141"/>
    </source>
</evidence>
<accession>A0ABU9D5H4</accession>
<dbReference type="RefSeq" id="WP_341369873.1">
    <property type="nucleotide sequence ID" value="NZ_JBBPCO010000002.1"/>
</dbReference>
<keyword evidence="2 5" id="KW-0812">Transmembrane</keyword>
<feature type="transmembrane region" description="Helical" evidence="5">
    <location>
        <begin position="48"/>
        <end position="65"/>
    </location>
</feature>
<gene>
    <name evidence="6" type="ORF">WOB96_03435</name>
</gene>
<comment type="caution">
    <text evidence="6">The sequence shown here is derived from an EMBL/GenBank/DDBJ whole genome shotgun (WGS) entry which is preliminary data.</text>
</comment>
<keyword evidence="4 5" id="KW-0472">Membrane</keyword>
<comment type="subcellular location">
    <subcellularLocation>
        <location evidence="1">Membrane</location>
        <topology evidence="1">Multi-pass membrane protein</topology>
    </subcellularLocation>
</comment>
<proteinExistence type="predicted"/>
<feature type="transmembrane region" description="Helical" evidence="5">
    <location>
        <begin position="72"/>
        <end position="92"/>
    </location>
</feature>
<evidence type="ECO:0000313" key="6">
    <source>
        <dbReference type="EMBL" id="MEK8088808.1"/>
    </source>
</evidence>